<dbReference type="PANTHER" id="PTHR22916:SF3">
    <property type="entry name" value="UDP-GLCNAC:BETAGAL BETA-1,3-N-ACETYLGLUCOSAMINYLTRANSFERASE-LIKE PROTEIN 1"/>
    <property type="match status" value="1"/>
</dbReference>
<dbReference type="PANTHER" id="PTHR22916">
    <property type="entry name" value="GLYCOSYLTRANSFERASE"/>
    <property type="match status" value="1"/>
</dbReference>
<evidence type="ECO:0000313" key="2">
    <source>
        <dbReference type="EMBL" id="NJC41306.1"/>
    </source>
</evidence>
<gene>
    <name evidence="2" type="ORF">GGQ87_001564</name>
</gene>
<accession>A0A7X5YJX0</accession>
<dbReference type="SUPFAM" id="SSF53448">
    <property type="entry name" value="Nucleotide-diphospho-sugar transferases"/>
    <property type="match status" value="1"/>
</dbReference>
<dbReference type="EC" id="2.4.1.-" evidence="2"/>
<organism evidence="2 3">
    <name type="scientific">Brevundimonas alba</name>
    <dbReference type="NCBI Taxonomy" id="74314"/>
    <lineage>
        <taxon>Bacteria</taxon>
        <taxon>Pseudomonadati</taxon>
        <taxon>Pseudomonadota</taxon>
        <taxon>Alphaproteobacteria</taxon>
        <taxon>Caulobacterales</taxon>
        <taxon>Caulobacteraceae</taxon>
        <taxon>Brevundimonas</taxon>
    </lineage>
</organism>
<reference evidence="2 3" key="1">
    <citation type="submission" date="2020-03" db="EMBL/GenBank/DDBJ databases">
        <title>Genomic Encyclopedia of Type Strains, Phase IV (KMG-IV): sequencing the most valuable type-strain genomes for metagenomic binning, comparative biology and taxonomic classification.</title>
        <authorList>
            <person name="Goeker M."/>
        </authorList>
    </citation>
    <scope>NUCLEOTIDE SEQUENCE [LARGE SCALE GENOMIC DNA]</scope>
    <source>
        <strain evidence="2 3">DSM 4736</strain>
    </source>
</reference>
<evidence type="ECO:0000313" key="3">
    <source>
        <dbReference type="Proteomes" id="UP000587415"/>
    </source>
</evidence>
<comment type="caution">
    <text evidence="2">The sequence shown here is derived from an EMBL/GenBank/DDBJ whole genome shotgun (WGS) entry which is preliminary data.</text>
</comment>
<dbReference type="AlphaFoldDB" id="A0A7X5YJX0"/>
<dbReference type="Proteomes" id="UP000587415">
    <property type="component" value="Unassembled WGS sequence"/>
</dbReference>
<feature type="domain" description="Glycosyltransferase 2-like" evidence="1">
    <location>
        <begin position="5"/>
        <end position="147"/>
    </location>
</feature>
<dbReference type="Pfam" id="PF00535">
    <property type="entry name" value="Glycos_transf_2"/>
    <property type="match status" value="1"/>
</dbReference>
<keyword evidence="2" id="KW-0808">Transferase</keyword>
<dbReference type="GO" id="GO:0016758">
    <property type="term" value="F:hexosyltransferase activity"/>
    <property type="evidence" value="ECO:0007669"/>
    <property type="project" value="UniProtKB-ARBA"/>
</dbReference>
<keyword evidence="2" id="KW-0328">Glycosyltransferase</keyword>
<keyword evidence="3" id="KW-1185">Reference proteome</keyword>
<dbReference type="RefSeq" id="WP_168046326.1">
    <property type="nucleotide sequence ID" value="NZ_JAATJM010000001.1"/>
</dbReference>
<dbReference type="InterPro" id="IPR001173">
    <property type="entry name" value="Glyco_trans_2-like"/>
</dbReference>
<dbReference type="InterPro" id="IPR029044">
    <property type="entry name" value="Nucleotide-diphossugar_trans"/>
</dbReference>
<proteinExistence type="predicted"/>
<sequence>MKTLSLITASYNSARTIADTLRSVNAQTYPQIEYLVVDGGSKDETMEIVAREGQRVTSAVSEPDKGIYDAYNKGLSRATGEVIGFINSDDYYCAPDVIANVMKAFEDPTVEAVHADLVYVDPANTGKIERHWKSRPATVENLRRGFIPAHPTLFLTRAAYDKIGQFDTSYRLAADYDFMLRAFFVHQIKSVYLPQIWVRMRSGGATGGTAASIMKQNDEIRRSQAAHGLHYPKALFFAHKVLDRSVQRARAPFVKAPDIVGSAGQ</sequence>
<dbReference type="CDD" id="cd06433">
    <property type="entry name" value="GT_2_WfgS_like"/>
    <property type="match status" value="1"/>
</dbReference>
<dbReference type="EMBL" id="JAATJM010000001">
    <property type="protein sequence ID" value="NJC41306.1"/>
    <property type="molecule type" value="Genomic_DNA"/>
</dbReference>
<name>A0A7X5YJX0_9CAUL</name>
<evidence type="ECO:0000259" key="1">
    <source>
        <dbReference type="Pfam" id="PF00535"/>
    </source>
</evidence>
<dbReference type="Gene3D" id="3.90.550.10">
    <property type="entry name" value="Spore Coat Polysaccharide Biosynthesis Protein SpsA, Chain A"/>
    <property type="match status" value="1"/>
</dbReference>
<protein>
    <submittedName>
        <fullName evidence="2">Glycosyltransferase</fullName>
        <ecNumber evidence="2">2.4.1.-</ecNumber>
    </submittedName>
</protein>